<comment type="caution">
    <text evidence="2">The sequence shown here is derived from an EMBL/GenBank/DDBJ whole genome shotgun (WGS) entry which is preliminary data.</text>
</comment>
<evidence type="ECO:0000313" key="2">
    <source>
        <dbReference type="EMBL" id="VDI08715.1"/>
    </source>
</evidence>
<evidence type="ECO:0000313" key="3">
    <source>
        <dbReference type="Proteomes" id="UP000596742"/>
    </source>
</evidence>
<feature type="transmembrane region" description="Helical" evidence="1">
    <location>
        <begin position="90"/>
        <end position="109"/>
    </location>
</feature>
<gene>
    <name evidence="2" type="ORF">MGAL_10B056030</name>
</gene>
<evidence type="ECO:0000256" key="1">
    <source>
        <dbReference type="SAM" id="Phobius"/>
    </source>
</evidence>
<dbReference type="AlphaFoldDB" id="A0A8B6CQ90"/>
<keyword evidence="1" id="KW-0812">Transmembrane</keyword>
<dbReference type="Proteomes" id="UP000596742">
    <property type="component" value="Unassembled WGS sequence"/>
</dbReference>
<reference evidence="2" key="1">
    <citation type="submission" date="2018-11" db="EMBL/GenBank/DDBJ databases">
        <authorList>
            <person name="Alioto T."/>
            <person name="Alioto T."/>
        </authorList>
    </citation>
    <scope>NUCLEOTIDE SEQUENCE</scope>
</reference>
<keyword evidence="3" id="KW-1185">Reference proteome</keyword>
<name>A0A8B6CQ90_MYTGA</name>
<accession>A0A8B6CQ90</accession>
<organism evidence="2 3">
    <name type="scientific">Mytilus galloprovincialis</name>
    <name type="common">Mediterranean mussel</name>
    <dbReference type="NCBI Taxonomy" id="29158"/>
    <lineage>
        <taxon>Eukaryota</taxon>
        <taxon>Metazoa</taxon>
        <taxon>Spiralia</taxon>
        <taxon>Lophotrochozoa</taxon>
        <taxon>Mollusca</taxon>
        <taxon>Bivalvia</taxon>
        <taxon>Autobranchia</taxon>
        <taxon>Pteriomorphia</taxon>
        <taxon>Mytilida</taxon>
        <taxon>Mytiloidea</taxon>
        <taxon>Mytilidae</taxon>
        <taxon>Mytilinae</taxon>
        <taxon>Mytilus</taxon>
    </lineage>
</organism>
<protein>
    <submittedName>
        <fullName evidence="2">Uncharacterized protein</fullName>
    </submittedName>
</protein>
<keyword evidence="1" id="KW-1133">Transmembrane helix</keyword>
<proteinExistence type="predicted"/>
<keyword evidence="1" id="KW-0472">Membrane</keyword>
<dbReference type="EMBL" id="UYJE01002228">
    <property type="protein sequence ID" value="VDI08715.1"/>
    <property type="molecule type" value="Genomic_DNA"/>
</dbReference>
<sequence length="126" mass="14245">TNGTYCTKISKRLCTKSEESNGLPNCNMSNDIECFLRLNDHGTYICKWKEAMNGDYSSCGVSISAMNNMKGGFPNSEGIEHSEAPQPTNILLWVILLLLVVVITLFSILKFRRCQTFIKKCRRKKS</sequence>
<feature type="non-terminal residue" evidence="2">
    <location>
        <position position="1"/>
    </location>
</feature>